<evidence type="ECO:0000256" key="4">
    <source>
        <dbReference type="ARBA" id="ARBA00022679"/>
    </source>
</evidence>
<dbReference type="GO" id="GO:0005737">
    <property type="term" value="C:cytoplasm"/>
    <property type="evidence" value="ECO:0007669"/>
    <property type="project" value="UniProtKB-SubCell"/>
</dbReference>
<dbReference type="InterPro" id="IPR004498">
    <property type="entry name" value="Ribosomal_PrmA_MeTrfase"/>
</dbReference>
<feature type="binding site" evidence="6">
    <location>
        <position position="226"/>
    </location>
    <ligand>
        <name>S-adenosyl-L-methionine</name>
        <dbReference type="ChEBI" id="CHEBI:59789"/>
    </ligand>
</feature>
<evidence type="ECO:0000313" key="7">
    <source>
        <dbReference type="EMBL" id="GLS85640.1"/>
    </source>
</evidence>
<dbReference type="PANTHER" id="PTHR43648">
    <property type="entry name" value="ELECTRON TRANSFER FLAVOPROTEIN BETA SUBUNIT LYSINE METHYLTRANSFERASE"/>
    <property type="match status" value="1"/>
</dbReference>
<keyword evidence="4 6" id="KW-0808">Transferase</keyword>
<evidence type="ECO:0000256" key="5">
    <source>
        <dbReference type="ARBA" id="ARBA00022691"/>
    </source>
</evidence>
<protein>
    <recommendedName>
        <fullName evidence="6">Ribosomal protein L11 methyltransferase</fullName>
        <shortName evidence="6">L11 Mtase</shortName>
        <ecNumber evidence="6">2.1.1.-</ecNumber>
    </recommendedName>
</protein>
<dbReference type="GO" id="GO:0008276">
    <property type="term" value="F:protein methyltransferase activity"/>
    <property type="evidence" value="ECO:0007669"/>
    <property type="project" value="UniProtKB-UniRule"/>
</dbReference>
<sequence>MPTYTALTTLMGEDAANALAEAIEKMEPEPTGVGVFEIEDDSGLWEVGAYFLEAPNEAVLELLAMAFDAKPFALSELPEIDWVAKVRRELSPVEAGRFFVYGSHDADKVPADKIALQIEATVAFGTGHHGTTLGCLRAFDRLYGEGFRPAKVADIGCGTAVLALAAAAVLPDALVLASDIDEVAVDVAEANVAINHMEGRIETMEAAGFAHPRLAEAAPYDLVFANILKGPLVELAPDMAKHLAHNGLIILSGLLVVQADSITAAYVANGFTPEAREDLGEWSCLVMRRNLEAKLSQ</sequence>
<comment type="function">
    <text evidence="6">Methylates ribosomal protein L11.</text>
</comment>
<evidence type="ECO:0000256" key="6">
    <source>
        <dbReference type="HAMAP-Rule" id="MF_00735"/>
    </source>
</evidence>
<dbReference type="GO" id="GO:0005840">
    <property type="term" value="C:ribosome"/>
    <property type="evidence" value="ECO:0007669"/>
    <property type="project" value="UniProtKB-KW"/>
</dbReference>
<comment type="caution">
    <text evidence="7">The sequence shown here is derived from an EMBL/GenBank/DDBJ whole genome shotgun (WGS) entry which is preliminary data.</text>
</comment>
<name>A0AA37X0C9_9RHOB</name>
<dbReference type="EC" id="2.1.1.-" evidence="6"/>
<dbReference type="GO" id="GO:0032259">
    <property type="term" value="P:methylation"/>
    <property type="evidence" value="ECO:0007669"/>
    <property type="project" value="UniProtKB-KW"/>
</dbReference>
<feature type="binding site" evidence="6">
    <location>
        <position position="156"/>
    </location>
    <ligand>
        <name>S-adenosyl-L-methionine</name>
        <dbReference type="ChEBI" id="CHEBI:59789"/>
    </ligand>
</feature>
<dbReference type="SUPFAM" id="SSF53335">
    <property type="entry name" value="S-adenosyl-L-methionine-dependent methyltransferases"/>
    <property type="match status" value="1"/>
</dbReference>
<dbReference type="InterPro" id="IPR029063">
    <property type="entry name" value="SAM-dependent_MTases_sf"/>
</dbReference>
<feature type="binding site" evidence="6">
    <location>
        <position position="179"/>
    </location>
    <ligand>
        <name>S-adenosyl-L-methionine</name>
        <dbReference type="ChEBI" id="CHEBI:59789"/>
    </ligand>
</feature>
<evidence type="ECO:0000256" key="1">
    <source>
        <dbReference type="ARBA" id="ARBA00009741"/>
    </source>
</evidence>
<gene>
    <name evidence="6 7" type="primary">prmA</name>
    <name evidence="7" type="ORF">GCM10010873_06130</name>
</gene>
<keyword evidence="7" id="KW-0687">Ribonucleoprotein</keyword>
<evidence type="ECO:0000256" key="2">
    <source>
        <dbReference type="ARBA" id="ARBA00022490"/>
    </source>
</evidence>
<dbReference type="InterPro" id="IPR050078">
    <property type="entry name" value="Ribosomal_L11_MeTrfase_PrmA"/>
</dbReference>
<dbReference type="AlphaFoldDB" id="A0AA37X0C9"/>
<evidence type="ECO:0000313" key="8">
    <source>
        <dbReference type="Proteomes" id="UP001157355"/>
    </source>
</evidence>
<comment type="similarity">
    <text evidence="1 6">Belongs to the methyltransferase superfamily. PrmA family.</text>
</comment>
<evidence type="ECO:0000256" key="3">
    <source>
        <dbReference type="ARBA" id="ARBA00022603"/>
    </source>
</evidence>
<comment type="subcellular location">
    <subcellularLocation>
        <location evidence="6">Cytoplasm</location>
    </subcellularLocation>
</comment>
<accession>A0AA37X0C9</accession>
<dbReference type="EMBL" id="BSPP01000003">
    <property type="protein sequence ID" value="GLS85640.1"/>
    <property type="molecule type" value="Genomic_DNA"/>
</dbReference>
<keyword evidence="2 6" id="KW-0963">Cytoplasm</keyword>
<comment type="catalytic activity">
    <reaction evidence="6">
        <text>L-lysyl-[protein] + 3 S-adenosyl-L-methionine = N(6),N(6),N(6)-trimethyl-L-lysyl-[protein] + 3 S-adenosyl-L-homocysteine + 3 H(+)</text>
        <dbReference type="Rhea" id="RHEA:54192"/>
        <dbReference type="Rhea" id="RHEA-COMP:9752"/>
        <dbReference type="Rhea" id="RHEA-COMP:13826"/>
        <dbReference type="ChEBI" id="CHEBI:15378"/>
        <dbReference type="ChEBI" id="CHEBI:29969"/>
        <dbReference type="ChEBI" id="CHEBI:57856"/>
        <dbReference type="ChEBI" id="CHEBI:59789"/>
        <dbReference type="ChEBI" id="CHEBI:61961"/>
    </reaction>
</comment>
<keyword evidence="8" id="KW-1185">Reference proteome</keyword>
<keyword evidence="7" id="KW-0689">Ribosomal protein</keyword>
<reference evidence="7 8" key="1">
    <citation type="journal article" date="2014" name="Int. J. Syst. Evol. Microbiol.">
        <title>Complete genome sequence of Corynebacterium casei LMG S-19264T (=DSM 44701T), isolated from a smear-ripened cheese.</title>
        <authorList>
            <consortium name="US DOE Joint Genome Institute (JGI-PGF)"/>
            <person name="Walter F."/>
            <person name="Albersmeier A."/>
            <person name="Kalinowski J."/>
            <person name="Ruckert C."/>
        </authorList>
    </citation>
    <scope>NUCLEOTIDE SEQUENCE [LARGE SCALE GENOMIC DNA]</scope>
    <source>
        <strain evidence="7 8">NBRC 111766</strain>
    </source>
</reference>
<keyword evidence="3 6" id="KW-0489">Methyltransferase</keyword>
<organism evidence="7 8">
    <name type="scientific">Cypionkella aquatica</name>
    <dbReference type="NCBI Taxonomy" id="1756042"/>
    <lineage>
        <taxon>Bacteria</taxon>
        <taxon>Pseudomonadati</taxon>
        <taxon>Pseudomonadota</taxon>
        <taxon>Alphaproteobacteria</taxon>
        <taxon>Rhodobacterales</taxon>
        <taxon>Paracoccaceae</taxon>
        <taxon>Cypionkella</taxon>
    </lineage>
</organism>
<dbReference type="Gene3D" id="3.40.50.150">
    <property type="entry name" value="Vaccinia Virus protein VP39"/>
    <property type="match status" value="1"/>
</dbReference>
<proteinExistence type="inferred from homology"/>
<dbReference type="Pfam" id="PF06325">
    <property type="entry name" value="PrmA"/>
    <property type="match status" value="1"/>
</dbReference>
<keyword evidence="5 6" id="KW-0949">S-adenosyl-L-methionine</keyword>
<dbReference type="CDD" id="cd02440">
    <property type="entry name" value="AdoMet_MTases"/>
    <property type="match status" value="1"/>
</dbReference>
<dbReference type="Proteomes" id="UP001157355">
    <property type="component" value="Unassembled WGS sequence"/>
</dbReference>
<feature type="binding site" evidence="6">
    <location>
        <position position="132"/>
    </location>
    <ligand>
        <name>S-adenosyl-L-methionine</name>
        <dbReference type="ChEBI" id="CHEBI:59789"/>
    </ligand>
</feature>
<dbReference type="RefSeq" id="WP_284323865.1">
    <property type="nucleotide sequence ID" value="NZ_BSPP01000003.1"/>
</dbReference>
<dbReference type="PANTHER" id="PTHR43648:SF1">
    <property type="entry name" value="ELECTRON TRANSFER FLAVOPROTEIN BETA SUBUNIT LYSINE METHYLTRANSFERASE"/>
    <property type="match status" value="1"/>
</dbReference>
<dbReference type="HAMAP" id="MF_00735">
    <property type="entry name" value="Methyltr_PrmA"/>
    <property type="match status" value="1"/>
</dbReference>
<dbReference type="NCBIfam" id="NF001784">
    <property type="entry name" value="PRK00517.2-1"/>
    <property type="match status" value="1"/>
</dbReference>